<sequence>MIYISFSFAIAGFLIDMMYLMIGLVVDILLGYGLHLPIEYVAKVQDDFIGAKFHDLWPNGSLTGRTNGMRTFSAFSVGGALWDFIPIEFKGILDVFVGRTLTTWIAHTWAQKWFPLVEATENLGWEAFTFGFNIGKTLSGFSRWLFLMALTSGLAIILPSIILGLIIILTILLHMFKIFFILLSSYIKIMLYIMFAPIIILFEVIPGQSAFGWWFKNLIGELIAFPIVVAIMVTGQAIVLMINNPRYWSFGSAYTTTGQNIVSSFSGGDYPFTLPFLYGFRSEDFSMIVALGIILIIPDFIKMAKAKIGVQDSPLNFGLGTFFAGASMFVSGLGTAGSLQSYRHTLAGSSPFERQKGFLEMIPGMGGIAKWMRDKSTVPEAPRSGG</sequence>
<proteinExistence type="predicted"/>
<dbReference type="STRING" id="1618481.US54_C0021G0015"/>
<dbReference type="AlphaFoldDB" id="A0A0G0H3Z5"/>
<feature type="transmembrane region" description="Helical" evidence="1">
    <location>
        <begin position="222"/>
        <end position="242"/>
    </location>
</feature>
<feature type="transmembrane region" description="Helical" evidence="1">
    <location>
        <begin position="285"/>
        <end position="303"/>
    </location>
</feature>
<gene>
    <name evidence="2" type="ORF">US54_C0021G0015</name>
</gene>
<keyword evidence="1" id="KW-0472">Membrane</keyword>
<keyword evidence="1" id="KW-1133">Transmembrane helix</keyword>
<feature type="transmembrane region" description="Helical" evidence="1">
    <location>
        <begin position="144"/>
        <end position="172"/>
    </location>
</feature>
<accession>A0A0G0H3Z5</accession>
<evidence type="ECO:0000313" key="2">
    <source>
        <dbReference type="EMBL" id="KKQ37988.1"/>
    </source>
</evidence>
<feature type="transmembrane region" description="Helical" evidence="1">
    <location>
        <begin position="6"/>
        <end position="30"/>
    </location>
</feature>
<keyword evidence="1" id="KW-0812">Transmembrane</keyword>
<comment type="caution">
    <text evidence="2">The sequence shown here is derived from an EMBL/GenBank/DDBJ whole genome shotgun (WGS) entry which is preliminary data.</text>
</comment>
<name>A0A0G0H3Z5_9BACT</name>
<evidence type="ECO:0000256" key="1">
    <source>
        <dbReference type="SAM" id="Phobius"/>
    </source>
</evidence>
<organism evidence="2">
    <name type="scientific">Candidatus Roizmanbacteria bacterium GW2011_GWA2_37_7</name>
    <dbReference type="NCBI Taxonomy" id="1618481"/>
    <lineage>
        <taxon>Bacteria</taxon>
        <taxon>Candidatus Roizmaniibacteriota</taxon>
    </lineage>
</organism>
<reference evidence="2" key="1">
    <citation type="journal article" date="2015" name="Nature">
        <title>rRNA introns, odd ribosomes, and small enigmatic genomes across a large radiation of phyla.</title>
        <authorList>
            <person name="Brown C.T."/>
            <person name="Hug L.A."/>
            <person name="Thomas B.C."/>
            <person name="Sharon I."/>
            <person name="Castelle C.J."/>
            <person name="Singh A."/>
            <person name="Wilkins M.J."/>
            <person name="Williams K.H."/>
            <person name="Banfield J.F."/>
        </authorList>
    </citation>
    <scope>NUCLEOTIDE SEQUENCE [LARGE SCALE GENOMIC DNA]</scope>
</reference>
<protein>
    <submittedName>
        <fullName evidence="2">Uncharacterized protein</fullName>
    </submittedName>
</protein>
<dbReference type="Proteomes" id="UP000034471">
    <property type="component" value="Unassembled WGS sequence"/>
</dbReference>
<dbReference type="EMBL" id="LBTJ01000021">
    <property type="protein sequence ID" value="KKQ37988.1"/>
    <property type="molecule type" value="Genomic_DNA"/>
</dbReference>
<feature type="transmembrane region" description="Helical" evidence="1">
    <location>
        <begin position="178"/>
        <end position="202"/>
    </location>
</feature>
<feature type="transmembrane region" description="Helical" evidence="1">
    <location>
        <begin position="315"/>
        <end position="336"/>
    </location>
</feature>